<comment type="caution">
    <text evidence="9">The sequence shown here is derived from an EMBL/GenBank/DDBJ whole genome shotgun (WGS) entry which is preliminary data.</text>
</comment>
<keyword evidence="7 8" id="KW-0627">Porphyrin biosynthesis</keyword>
<dbReference type="GO" id="GO:0008483">
    <property type="term" value="F:transaminase activity"/>
    <property type="evidence" value="ECO:0007669"/>
    <property type="project" value="InterPro"/>
</dbReference>
<dbReference type="NCBIfam" id="NF000818">
    <property type="entry name" value="PRK00062.1"/>
    <property type="match status" value="1"/>
</dbReference>
<dbReference type="GO" id="GO:0006782">
    <property type="term" value="P:protoporphyrinogen IX biosynthetic process"/>
    <property type="evidence" value="ECO:0007669"/>
    <property type="project" value="UniProtKB-UniRule"/>
</dbReference>
<dbReference type="PROSITE" id="PS00600">
    <property type="entry name" value="AA_TRANSFER_CLASS_3"/>
    <property type="match status" value="1"/>
</dbReference>
<accession>A0A4R4WTZ7</accession>
<comment type="catalytic activity">
    <reaction evidence="1 8">
        <text>(S)-4-amino-5-oxopentanoate = 5-aminolevulinate</text>
        <dbReference type="Rhea" id="RHEA:14265"/>
        <dbReference type="ChEBI" id="CHEBI:57501"/>
        <dbReference type="ChEBI" id="CHEBI:356416"/>
        <dbReference type="EC" id="5.4.3.8"/>
    </reaction>
</comment>
<comment type="similarity">
    <text evidence="4 8">Belongs to the class-III pyridoxal-phosphate-dependent aminotransferase family. HemL subfamily.</text>
</comment>
<dbReference type="FunFam" id="3.40.640.10:FF:000021">
    <property type="entry name" value="Glutamate-1-semialdehyde 2,1-aminomutase"/>
    <property type="match status" value="1"/>
</dbReference>
<dbReference type="HAMAP" id="MF_00375">
    <property type="entry name" value="HemL_aminotrans_3"/>
    <property type="match status" value="1"/>
</dbReference>
<keyword evidence="6 8" id="KW-0413">Isomerase</keyword>
<evidence type="ECO:0000256" key="1">
    <source>
        <dbReference type="ARBA" id="ARBA00001579"/>
    </source>
</evidence>
<evidence type="ECO:0000256" key="5">
    <source>
        <dbReference type="ARBA" id="ARBA00022898"/>
    </source>
</evidence>
<keyword evidence="8" id="KW-0963">Cytoplasm</keyword>
<dbReference type="SUPFAM" id="SSF53383">
    <property type="entry name" value="PLP-dependent transferases"/>
    <property type="match status" value="1"/>
</dbReference>
<evidence type="ECO:0000313" key="9">
    <source>
        <dbReference type="EMBL" id="TDD21068.1"/>
    </source>
</evidence>
<protein>
    <recommendedName>
        <fullName evidence="8">Glutamate-1-semialdehyde 2,1-aminomutase</fullName>
        <shortName evidence="8">GSA</shortName>
        <ecNumber evidence="8">5.4.3.8</ecNumber>
    </recommendedName>
    <alternativeName>
        <fullName evidence="8">Glutamate-1-semialdehyde aminotransferase</fullName>
        <shortName evidence="8">GSA-AT</shortName>
    </alternativeName>
</protein>
<dbReference type="EC" id="5.4.3.8" evidence="8"/>
<comment type="subcellular location">
    <subcellularLocation>
        <location evidence="8">Cytoplasm</location>
    </subcellularLocation>
</comment>
<dbReference type="InterPro" id="IPR049704">
    <property type="entry name" value="Aminotrans_3_PPA_site"/>
</dbReference>
<evidence type="ECO:0000256" key="4">
    <source>
        <dbReference type="ARBA" id="ARBA00008981"/>
    </source>
</evidence>
<dbReference type="NCBIfam" id="TIGR00713">
    <property type="entry name" value="hemL"/>
    <property type="match status" value="1"/>
</dbReference>
<dbReference type="Pfam" id="PF00202">
    <property type="entry name" value="Aminotran_3"/>
    <property type="match status" value="1"/>
</dbReference>
<dbReference type="GO" id="GO:0030170">
    <property type="term" value="F:pyridoxal phosphate binding"/>
    <property type="evidence" value="ECO:0007669"/>
    <property type="project" value="InterPro"/>
</dbReference>
<sequence length="429" mass="44123">MSRTQNSEDLFARARRLVPGGVNSPVRAFGAVGGTPRFMASAQGPYLTDVDGNRYVDLVCSWGPMILGHRHPAVVEAVSEAASRGFSYGTATPGEVELAEEIVGRVAPVEKVRLVSSGTEATMSAVRLARGFTGRSKVIKFAGCYHGHVDALLAAAGSGVATFGLPDTPGVTGAAAADTIVLPYNSVEAVEQAFAAGDVACVITEACPANMGVVPPRDGFNARLRELCTAHGALLVVDEVLTGFRVSRSGWYGLDPVDADLMTFGKVMGGGLPAAAFGGRADVMAHLAPEGPVYQAGTLSGNPLACAAGLATLRALDDDAYARVDAAASQVGGAASEALGAAGVPHRLQRAGSLFSIFFTESEVTSFEEAKTQDTAAFTAFFHAMLEQGVYLPPSAYEAWFLSASHDDEALNRVADALPAAAKAAAAAA</sequence>
<dbReference type="Gene3D" id="3.40.640.10">
    <property type="entry name" value="Type I PLP-dependent aspartate aminotransferase-like (Major domain)"/>
    <property type="match status" value="1"/>
</dbReference>
<dbReference type="OrthoDB" id="4510254at2"/>
<evidence type="ECO:0000256" key="7">
    <source>
        <dbReference type="ARBA" id="ARBA00023244"/>
    </source>
</evidence>
<keyword evidence="5 8" id="KW-0663">Pyridoxal phosphate</keyword>
<dbReference type="GO" id="GO:0005737">
    <property type="term" value="C:cytoplasm"/>
    <property type="evidence" value="ECO:0007669"/>
    <property type="project" value="UniProtKB-SubCell"/>
</dbReference>
<organism evidence="9 10">
    <name type="scientific">Nonomuraea diastatica</name>
    <dbReference type="NCBI Taxonomy" id="1848329"/>
    <lineage>
        <taxon>Bacteria</taxon>
        <taxon>Bacillati</taxon>
        <taxon>Actinomycetota</taxon>
        <taxon>Actinomycetes</taxon>
        <taxon>Streptosporangiales</taxon>
        <taxon>Streptosporangiaceae</taxon>
        <taxon>Nonomuraea</taxon>
    </lineage>
</organism>
<comment type="pathway">
    <text evidence="3">Porphyrin-containing compound metabolism; protoporphyrin-IX biosynthesis; 5-aminolevulinate from L-glutamyl-tRNA(Glu): step 2/2.</text>
</comment>
<dbReference type="PANTHER" id="PTHR43713">
    <property type="entry name" value="GLUTAMATE-1-SEMIALDEHYDE 2,1-AMINOMUTASE"/>
    <property type="match status" value="1"/>
</dbReference>
<gene>
    <name evidence="8 9" type="primary">hemL</name>
    <name evidence="9" type="ORF">E1294_16070</name>
</gene>
<dbReference type="InterPro" id="IPR015424">
    <property type="entry name" value="PyrdxlP-dep_Trfase"/>
</dbReference>
<dbReference type="UniPathway" id="UPA00251">
    <property type="reaction ID" value="UER00317"/>
</dbReference>
<evidence type="ECO:0000256" key="6">
    <source>
        <dbReference type="ARBA" id="ARBA00023235"/>
    </source>
</evidence>
<dbReference type="InterPro" id="IPR005814">
    <property type="entry name" value="Aminotrans_3"/>
</dbReference>
<name>A0A4R4WTZ7_9ACTN</name>
<keyword evidence="10" id="KW-1185">Reference proteome</keyword>
<dbReference type="CDD" id="cd00610">
    <property type="entry name" value="OAT_like"/>
    <property type="match status" value="1"/>
</dbReference>
<feature type="modified residue" description="N6-(pyridoxal phosphate)lysine" evidence="8">
    <location>
        <position position="266"/>
    </location>
</feature>
<proteinExistence type="inferred from homology"/>
<dbReference type="Gene3D" id="3.90.1150.10">
    <property type="entry name" value="Aspartate Aminotransferase, domain 1"/>
    <property type="match status" value="1"/>
</dbReference>
<comment type="cofactor">
    <cofactor evidence="2 8">
        <name>pyridoxal 5'-phosphate</name>
        <dbReference type="ChEBI" id="CHEBI:597326"/>
    </cofactor>
</comment>
<dbReference type="InterPro" id="IPR015421">
    <property type="entry name" value="PyrdxlP-dep_Trfase_major"/>
</dbReference>
<dbReference type="PANTHER" id="PTHR43713:SF3">
    <property type="entry name" value="GLUTAMATE-1-SEMIALDEHYDE 2,1-AMINOMUTASE 1, CHLOROPLASTIC-RELATED"/>
    <property type="match status" value="1"/>
</dbReference>
<dbReference type="InterPro" id="IPR004639">
    <property type="entry name" value="4pyrrol_synth_GluAld_NH2Trfase"/>
</dbReference>
<evidence type="ECO:0000256" key="2">
    <source>
        <dbReference type="ARBA" id="ARBA00001933"/>
    </source>
</evidence>
<dbReference type="GO" id="GO:0042286">
    <property type="term" value="F:glutamate-1-semialdehyde 2,1-aminomutase activity"/>
    <property type="evidence" value="ECO:0007669"/>
    <property type="project" value="UniProtKB-UniRule"/>
</dbReference>
<reference evidence="9 10" key="1">
    <citation type="submission" date="2019-03" db="EMBL/GenBank/DDBJ databases">
        <title>Draft genome sequences of novel Actinobacteria.</title>
        <authorList>
            <person name="Sahin N."/>
            <person name="Ay H."/>
            <person name="Saygin H."/>
        </authorList>
    </citation>
    <scope>NUCLEOTIDE SEQUENCE [LARGE SCALE GENOMIC DNA]</scope>
    <source>
        <strain evidence="9 10">KC712</strain>
    </source>
</reference>
<dbReference type="RefSeq" id="WP_132509300.1">
    <property type="nucleotide sequence ID" value="NZ_SMKP01000039.1"/>
</dbReference>
<evidence type="ECO:0000313" key="10">
    <source>
        <dbReference type="Proteomes" id="UP000294543"/>
    </source>
</evidence>
<evidence type="ECO:0000256" key="3">
    <source>
        <dbReference type="ARBA" id="ARBA00004819"/>
    </source>
</evidence>
<dbReference type="Proteomes" id="UP000294543">
    <property type="component" value="Unassembled WGS sequence"/>
</dbReference>
<evidence type="ECO:0000256" key="8">
    <source>
        <dbReference type="HAMAP-Rule" id="MF_00375"/>
    </source>
</evidence>
<comment type="subunit">
    <text evidence="8">Homodimer.</text>
</comment>
<dbReference type="AlphaFoldDB" id="A0A4R4WTZ7"/>
<dbReference type="EMBL" id="SMKP01000039">
    <property type="protein sequence ID" value="TDD21068.1"/>
    <property type="molecule type" value="Genomic_DNA"/>
</dbReference>
<dbReference type="InterPro" id="IPR015422">
    <property type="entry name" value="PyrdxlP-dep_Trfase_small"/>
</dbReference>